<sequence length="113" mass="12368">MARSTRSDVRMISRRRVVCMTALLVKRAGTNGPVLHRTGKVETYRVEGAGRALMTNDRFMKAPICGIRPPAASPPPLGVSIVVKKNLRECTATEGIDPFERVYGRGTGRLSDL</sequence>
<reference evidence="1 2" key="1">
    <citation type="journal article" date="2019" name="Commun. Biol.">
        <title>The bagworm genome reveals a unique fibroin gene that provides high tensile strength.</title>
        <authorList>
            <person name="Kono N."/>
            <person name="Nakamura H."/>
            <person name="Ohtoshi R."/>
            <person name="Tomita M."/>
            <person name="Numata K."/>
            <person name="Arakawa K."/>
        </authorList>
    </citation>
    <scope>NUCLEOTIDE SEQUENCE [LARGE SCALE GENOMIC DNA]</scope>
</reference>
<dbReference type="Proteomes" id="UP000299102">
    <property type="component" value="Unassembled WGS sequence"/>
</dbReference>
<evidence type="ECO:0000313" key="1">
    <source>
        <dbReference type="EMBL" id="GBP83816.1"/>
    </source>
</evidence>
<accession>A0A4C1Z5E3</accession>
<organism evidence="1 2">
    <name type="scientific">Eumeta variegata</name>
    <name type="common">Bagworm moth</name>
    <name type="synonym">Eumeta japonica</name>
    <dbReference type="NCBI Taxonomy" id="151549"/>
    <lineage>
        <taxon>Eukaryota</taxon>
        <taxon>Metazoa</taxon>
        <taxon>Ecdysozoa</taxon>
        <taxon>Arthropoda</taxon>
        <taxon>Hexapoda</taxon>
        <taxon>Insecta</taxon>
        <taxon>Pterygota</taxon>
        <taxon>Neoptera</taxon>
        <taxon>Endopterygota</taxon>
        <taxon>Lepidoptera</taxon>
        <taxon>Glossata</taxon>
        <taxon>Ditrysia</taxon>
        <taxon>Tineoidea</taxon>
        <taxon>Psychidae</taxon>
        <taxon>Oiketicinae</taxon>
        <taxon>Eumeta</taxon>
    </lineage>
</organism>
<gene>
    <name evidence="1" type="ORF">EVAR_56999_1</name>
</gene>
<dbReference type="EMBL" id="BGZK01001641">
    <property type="protein sequence ID" value="GBP83816.1"/>
    <property type="molecule type" value="Genomic_DNA"/>
</dbReference>
<keyword evidence="2" id="KW-1185">Reference proteome</keyword>
<comment type="caution">
    <text evidence="1">The sequence shown here is derived from an EMBL/GenBank/DDBJ whole genome shotgun (WGS) entry which is preliminary data.</text>
</comment>
<name>A0A4C1Z5E3_EUMVA</name>
<proteinExistence type="predicted"/>
<protein>
    <submittedName>
        <fullName evidence="1">Uncharacterized protein</fullName>
    </submittedName>
</protein>
<evidence type="ECO:0000313" key="2">
    <source>
        <dbReference type="Proteomes" id="UP000299102"/>
    </source>
</evidence>
<dbReference type="AlphaFoldDB" id="A0A4C1Z5E3"/>